<evidence type="ECO:0000313" key="2">
    <source>
        <dbReference type="Proteomes" id="UP001172082"/>
    </source>
</evidence>
<evidence type="ECO:0000313" key="1">
    <source>
        <dbReference type="EMBL" id="MDN5204883.1"/>
    </source>
</evidence>
<organism evidence="1 2">
    <name type="scientific">Splendidivirga corallicola</name>
    <dbReference type="NCBI Taxonomy" id="3051826"/>
    <lineage>
        <taxon>Bacteria</taxon>
        <taxon>Pseudomonadati</taxon>
        <taxon>Bacteroidota</taxon>
        <taxon>Cytophagia</taxon>
        <taxon>Cytophagales</taxon>
        <taxon>Splendidivirgaceae</taxon>
        <taxon>Splendidivirga</taxon>
    </lineage>
</organism>
<gene>
    <name evidence="1" type="ORF">QQ008_26060</name>
</gene>
<sequence length="139" mass="15996">MACSNPFPKVSFPLQDPPEKNWYMINVQRFQSNQDLSGAFLWSEIHTHVFDDADKNGEVIEDNFVALLDEDFIAGDTVIVPLSNINESYYDFLKERDNSLFAFDLVSEPFNFPSNVGRGYGFFNLHKPDIRIVILEPNQ</sequence>
<name>A0ABT8KWV2_9BACT</name>
<dbReference type="Pfam" id="PF14054">
    <property type="entry name" value="DUF4249"/>
    <property type="match status" value="1"/>
</dbReference>
<keyword evidence="2" id="KW-1185">Reference proteome</keyword>
<accession>A0ABT8KWV2</accession>
<dbReference type="RefSeq" id="WP_346754950.1">
    <property type="nucleotide sequence ID" value="NZ_JAUJEA010000013.1"/>
</dbReference>
<comment type="caution">
    <text evidence="1">The sequence shown here is derived from an EMBL/GenBank/DDBJ whole genome shotgun (WGS) entry which is preliminary data.</text>
</comment>
<dbReference type="InterPro" id="IPR025345">
    <property type="entry name" value="DUF4249"/>
</dbReference>
<dbReference type="Proteomes" id="UP001172082">
    <property type="component" value="Unassembled WGS sequence"/>
</dbReference>
<reference evidence="1" key="1">
    <citation type="submission" date="2023-06" db="EMBL/GenBank/DDBJ databases">
        <title>Genomic of Parafulvivirga corallium.</title>
        <authorList>
            <person name="Wang G."/>
        </authorList>
    </citation>
    <scope>NUCLEOTIDE SEQUENCE</scope>
    <source>
        <strain evidence="1">BMA10</strain>
    </source>
</reference>
<protein>
    <submittedName>
        <fullName evidence="1">DUF4249 family protein</fullName>
    </submittedName>
</protein>
<proteinExistence type="predicted"/>
<dbReference type="EMBL" id="JAUJEA010000013">
    <property type="protein sequence ID" value="MDN5204883.1"/>
    <property type="molecule type" value="Genomic_DNA"/>
</dbReference>